<proteinExistence type="predicted"/>
<evidence type="ECO:0000313" key="1">
    <source>
        <dbReference type="EMBL" id="EST47885.1"/>
    </source>
</evidence>
<evidence type="ECO:0000313" key="3">
    <source>
        <dbReference type="Proteomes" id="UP000018208"/>
    </source>
</evidence>
<dbReference type="EMBL" id="AUWU02000003">
    <property type="protein sequence ID" value="KAH0575196.1"/>
    <property type="molecule type" value="Genomic_DNA"/>
</dbReference>
<organism evidence="1">
    <name type="scientific">Spironucleus salmonicida</name>
    <dbReference type="NCBI Taxonomy" id="348837"/>
    <lineage>
        <taxon>Eukaryota</taxon>
        <taxon>Metamonada</taxon>
        <taxon>Diplomonadida</taxon>
        <taxon>Hexamitidae</taxon>
        <taxon>Hexamitinae</taxon>
        <taxon>Spironucleus</taxon>
    </lineage>
</organism>
<evidence type="ECO:0000313" key="2">
    <source>
        <dbReference type="EMBL" id="KAH0575196.1"/>
    </source>
</evidence>
<reference evidence="1 2" key="1">
    <citation type="journal article" date="2014" name="PLoS Genet.">
        <title>The Genome of Spironucleus salmonicida Highlights a Fish Pathogen Adapted to Fluctuating Environments.</title>
        <authorList>
            <person name="Xu F."/>
            <person name="Jerlstrom-Hultqvist J."/>
            <person name="Einarsson E."/>
            <person name="Astvaldsson A."/>
            <person name="Svard S.G."/>
            <person name="Andersson J.O."/>
        </authorList>
    </citation>
    <scope>NUCLEOTIDE SEQUENCE</scope>
    <source>
        <strain evidence="2">ATCC 50377</strain>
    </source>
</reference>
<keyword evidence="3" id="KW-1185">Reference proteome</keyword>
<gene>
    <name evidence="1" type="ORF">SS50377_11986</name>
    <name evidence="2" type="ORF">SS50377_22823</name>
</gene>
<name>V6LTH6_9EUKA</name>
<reference evidence="2" key="2">
    <citation type="submission" date="2020-12" db="EMBL/GenBank/DDBJ databases">
        <title>New Spironucleus salmonicida genome in near-complete chromosomes.</title>
        <authorList>
            <person name="Xu F."/>
            <person name="Kurt Z."/>
            <person name="Jimenez-Gonzalez A."/>
            <person name="Astvaldsson A."/>
            <person name="Andersson J.O."/>
            <person name="Svard S.G."/>
        </authorList>
    </citation>
    <scope>NUCLEOTIDE SEQUENCE</scope>
    <source>
        <strain evidence="2">ATCC 50377</strain>
    </source>
</reference>
<dbReference type="VEuPathDB" id="GiardiaDB:SS50377_22823"/>
<dbReference type="AlphaFoldDB" id="V6LTH6"/>
<sequence>MFAELFSDQQTPTPPPSIQLPRRLILLQDVFDEKEEQKITKKFTQSLKKIRSENKLKCREEIIRNLKKKVVKQEPQKICQDQSFSNLMKKLQQFEQQTNEDSEF</sequence>
<accession>V6LTH6</accession>
<protein>
    <submittedName>
        <fullName evidence="1">Uncharacterized protein</fullName>
    </submittedName>
</protein>
<dbReference type="EMBL" id="KI546021">
    <property type="protein sequence ID" value="EST47885.1"/>
    <property type="molecule type" value="Genomic_DNA"/>
</dbReference>
<dbReference type="Proteomes" id="UP000018208">
    <property type="component" value="Unassembled WGS sequence"/>
</dbReference>